<dbReference type="EMBL" id="CH940647">
    <property type="protein sequence ID" value="KRF83855.1"/>
    <property type="molecule type" value="Genomic_DNA"/>
</dbReference>
<keyword evidence="3 7" id="KW-0812">Transmembrane</keyword>
<evidence type="ECO:0000256" key="1">
    <source>
        <dbReference type="ARBA" id="ARBA00004141"/>
    </source>
</evidence>
<sequence>MGTTHEQMGQTHWSPVDYTEFESKVEYRKPEQYSKLGLDPVFNFTHYLFNRTMTDQPALPEGYLILKSTDTLLMGPKTEMNDWRDLLWMYWTYLLFVSFLIFLIIIVPFLAVCYCCFCCCRRCPRGCPPCTGARDARRRLLCGFLLLLLILLLLLGSIIALLANILIDKGFGETRELMKRSSDDTCRFLNDISAHINHLLGNNFEETVNHLTDMVNTAPNHIFLDLGDTSEANAVEEMERIFDNMPKALRLMMDVNVLEKELRFLTCQLRDGVRGVRREATQACLLSNNLRCNKFIRYSSIQYMDSTTCLHIDQLPDSTLYVEGMKKLINAKLSMVAKNALLRLQDVKNAISKQLEKVGPPLITSLNKGRDVFMFEANKIRNLIERIVSDIHFNTLRSSKSFEGLYEKFAVDRSRINLAICILLILIVILLIVALILGCFLSKGLAALLLFW</sequence>
<keyword evidence="6" id="KW-0325">Glycoprotein</keyword>
<dbReference type="Pfam" id="PF05478">
    <property type="entry name" value="Prominin"/>
    <property type="match status" value="1"/>
</dbReference>
<protein>
    <recommendedName>
        <fullName evidence="10">Prominin-like protein</fullName>
    </recommendedName>
</protein>
<evidence type="ECO:0000256" key="5">
    <source>
        <dbReference type="ARBA" id="ARBA00023136"/>
    </source>
</evidence>
<gene>
    <name evidence="8" type="primary">Dvir\GJ27006</name>
    <name evidence="8" type="ORF">Dvir_GJ27006</name>
</gene>
<feature type="transmembrane region" description="Helical" evidence="7">
    <location>
        <begin position="90"/>
        <end position="119"/>
    </location>
</feature>
<dbReference type="InterPro" id="IPR008795">
    <property type="entry name" value="Prominin"/>
</dbReference>
<dbReference type="GO" id="GO:0016020">
    <property type="term" value="C:membrane"/>
    <property type="evidence" value="ECO:0007669"/>
    <property type="project" value="UniProtKB-SubCell"/>
</dbReference>
<proteinExistence type="inferred from homology"/>
<evidence type="ECO:0000256" key="2">
    <source>
        <dbReference type="ARBA" id="ARBA00006058"/>
    </source>
</evidence>
<feature type="transmembrane region" description="Helical" evidence="7">
    <location>
        <begin position="140"/>
        <end position="167"/>
    </location>
</feature>
<evidence type="ECO:0000256" key="4">
    <source>
        <dbReference type="ARBA" id="ARBA00022989"/>
    </source>
</evidence>
<keyword evidence="5 7" id="KW-0472">Membrane</keyword>
<dbReference type="PANTHER" id="PTHR22730:SF1">
    <property type="entry name" value="PROMININ-LIKE PROTEIN"/>
    <property type="match status" value="1"/>
</dbReference>
<dbReference type="PANTHER" id="PTHR22730">
    <property type="entry name" value="PROMININ PROM PROTEIN"/>
    <property type="match status" value="1"/>
</dbReference>
<comment type="similarity">
    <text evidence="2">Belongs to the prominin family.</text>
</comment>
<comment type="subcellular location">
    <subcellularLocation>
        <location evidence="1">Membrane</location>
        <topology evidence="1">Multi-pass membrane protein</topology>
    </subcellularLocation>
</comment>
<organism evidence="8 9">
    <name type="scientific">Drosophila virilis</name>
    <name type="common">Fruit fly</name>
    <dbReference type="NCBI Taxonomy" id="7244"/>
    <lineage>
        <taxon>Eukaryota</taxon>
        <taxon>Metazoa</taxon>
        <taxon>Ecdysozoa</taxon>
        <taxon>Arthropoda</taxon>
        <taxon>Hexapoda</taxon>
        <taxon>Insecta</taxon>
        <taxon>Pterygota</taxon>
        <taxon>Neoptera</taxon>
        <taxon>Endopterygota</taxon>
        <taxon>Diptera</taxon>
        <taxon>Brachycera</taxon>
        <taxon>Muscomorpha</taxon>
        <taxon>Ephydroidea</taxon>
        <taxon>Drosophilidae</taxon>
        <taxon>Drosophila</taxon>
    </lineage>
</organism>
<dbReference type="InParanoid" id="A0A0Q9WS67"/>
<evidence type="ECO:0000256" key="7">
    <source>
        <dbReference type="SAM" id="Phobius"/>
    </source>
</evidence>
<accession>A0A0Q9WS67</accession>
<keyword evidence="9" id="KW-1185">Reference proteome</keyword>
<feature type="transmembrane region" description="Helical" evidence="7">
    <location>
        <begin position="416"/>
        <end position="441"/>
    </location>
</feature>
<dbReference type="AlphaFoldDB" id="A0A0Q9WS67"/>
<keyword evidence="4 7" id="KW-1133">Transmembrane helix</keyword>
<evidence type="ECO:0000313" key="9">
    <source>
        <dbReference type="Proteomes" id="UP000008792"/>
    </source>
</evidence>
<evidence type="ECO:0000256" key="6">
    <source>
        <dbReference type="ARBA" id="ARBA00023180"/>
    </source>
</evidence>
<evidence type="ECO:0000256" key="3">
    <source>
        <dbReference type="ARBA" id="ARBA00022692"/>
    </source>
</evidence>
<reference evidence="8 9" key="1">
    <citation type="journal article" date="2007" name="Nature">
        <title>Evolution of genes and genomes on the Drosophila phylogeny.</title>
        <authorList>
            <consortium name="Drosophila 12 Genomes Consortium"/>
            <person name="Clark A.G."/>
            <person name="Eisen M.B."/>
            <person name="Smith D.R."/>
            <person name="Bergman C.M."/>
            <person name="Oliver B."/>
            <person name="Markow T.A."/>
            <person name="Kaufman T.C."/>
            <person name="Kellis M."/>
            <person name="Gelbart W."/>
            <person name="Iyer V.N."/>
            <person name="Pollard D.A."/>
            <person name="Sackton T.B."/>
            <person name="Larracuente A.M."/>
            <person name="Singh N.D."/>
            <person name="Abad J.P."/>
            <person name="Abt D.N."/>
            <person name="Adryan B."/>
            <person name="Aguade M."/>
            <person name="Akashi H."/>
            <person name="Anderson W.W."/>
            <person name="Aquadro C.F."/>
            <person name="Ardell D.H."/>
            <person name="Arguello R."/>
            <person name="Artieri C.G."/>
            <person name="Barbash D.A."/>
            <person name="Barker D."/>
            <person name="Barsanti P."/>
            <person name="Batterham P."/>
            <person name="Batzoglou S."/>
            <person name="Begun D."/>
            <person name="Bhutkar A."/>
            <person name="Blanco E."/>
            <person name="Bosak S.A."/>
            <person name="Bradley R.K."/>
            <person name="Brand A.D."/>
            <person name="Brent M.R."/>
            <person name="Brooks A.N."/>
            <person name="Brown R.H."/>
            <person name="Butlin R.K."/>
            <person name="Caggese C."/>
            <person name="Calvi B.R."/>
            <person name="Bernardo de Carvalho A."/>
            <person name="Caspi A."/>
            <person name="Castrezana S."/>
            <person name="Celniker S.E."/>
            <person name="Chang J.L."/>
            <person name="Chapple C."/>
            <person name="Chatterji S."/>
            <person name="Chinwalla A."/>
            <person name="Civetta A."/>
            <person name="Clifton S.W."/>
            <person name="Comeron J.M."/>
            <person name="Costello J.C."/>
            <person name="Coyne J.A."/>
            <person name="Daub J."/>
            <person name="David R.G."/>
            <person name="Delcher A.L."/>
            <person name="Delehaunty K."/>
            <person name="Do C.B."/>
            <person name="Ebling H."/>
            <person name="Edwards K."/>
            <person name="Eickbush T."/>
            <person name="Evans J.D."/>
            <person name="Filipski A."/>
            <person name="Findeiss S."/>
            <person name="Freyhult E."/>
            <person name="Fulton L."/>
            <person name="Fulton R."/>
            <person name="Garcia A.C."/>
            <person name="Gardiner A."/>
            <person name="Garfield D.A."/>
            <person name="Garvin B.E."/>
            <person name="Gibson G."/>
            <person name="Gilbert D."/>
            <person name="Gnerre S."/>
            <person name="Godfrey J."/>
            <person name="Good R."/>
            <person name="Gotea V."/>
            <person name="Gravely B."/>
            <person name="Greenberg A.J."/>
            <person name="Griffiths-Jones S."/>
            <person name="Gross S."/>
            <person name="Guigo R."/>
            <person name="Gustafson E.A."/>
            <person name="Haerty W."/>
            <person name="Hahn M.W."/>
            <person name="Halligan D.L."/>
            <person name="Halpern A.L."/>
            <person name="Halter G.M."/>
            <person name="Han M.V."/>
            <person name="Heger A."/>
            <person name="Hillier L."/>
            <person name="Hinrichs A.S."/>
            <person name="Holmes I."/>
            <person name="Hoskins R.A."/>
            <person name="Hubisz M.J."/>
            <person name="Hultmark D."/>
            <person name="Huntley M.A."/>
            <person name="Jaffe D.B."/>
            <person name="Jagadeeshan S."/>
            <person name="Jeck W.R."/>
            <person name="Johnson J."/>
            <person name="Jones C.D."/>
            <person name="Jordan W.C."/>
            <person name="Karpen G.H."/>
            <person name="Kataoka E."/>
            <person name="Keightley P.D."/>
            <person name="Kheradpour P."/>
            <person name="Kirkness E.F."/>
            <person name="Koerich L.B."/>
            <person name="Kristiansen K."/>
            <person name="Kudrna D."/>
            <person name="Kulathinal R.J."/>
            <person name="Kumar S."/>
            <person name="Kwok R."/>
            <person name="Lander E."/>
            <person name="Langley C.H."/>
            <person name="Lapoint R."/>
            <person name="Lazzaro B.P."/>
            <person name="Lee S.J."/>
            <person name="Levesque L."/>
            <person name="Li R."/>
            <person name="Lin C.F."/>
            <person name="Lin M.F."/>
            <person name="Lindblad-Toh K."/>
            <person name="Llopart A."/>
            <person name="Long M."/>
            <person name="Low L."/>
            <person name="Lozovsky E."/>
            <person name="Lu J."/>
            <person name="Luo M."/>
            <person name="Machado C.A."/>
            <person name="Makalowski W."/>
            <person name="Marzo M."/>
            <person name="Matsuda M."/>
            <person name="Matzkin L."/>
            <person name="McAllister B."/>
            <person name="McBride C.S."/>
            <person name="McKernan B."/>
            <person name="McKernan K."/>
            <person name="Mendez-Lago M."/>
            <person name="Minx P."/>
            <person name="Mollenhauer M.U."/>
            <person name="Montooth K."/>
            <person name="Mount S.M."/>
            <person name="Mu X."/>
            <person name="Myers E."/>
            <person name="Negre B."/>
            <person name="Newfeld S."/>
            <person name="Nielsen R."/>
            <person name="Noor M.A."/>
            <person name="O'Grady P."/>
            <person name="Pachter L."/>
            <person name="Papaceit M."/>
            <person name="Parisi M.J."/>
            <person name="Parisi M."/>
            <person name="Parts L."/>
            <person name="Pedersen J.S."/>
            <person name="Pesole G."/>
            <person name="Phillippy A.M."/>
            <person name="Ponting C.P."/>
            <person name="Pop M."/>
            <person name="Porcelli D."/>
            <person name="Powell J.R."/>
            <person name="Prohaska S."/>
            <person name="Pruitt K."/>
            <person name="Puig M."/>
            <person name="Quesneville H."/>
            <person name="Ram K.R."/>
            <person name="Rand D."/>
            <person name="Rasmussen M.D."/>
            <person name="Reed L.K."/>
            <person name="Reenan R."/>
            <person name="Reily A."/>
            <person name="Remington K.A."/>
            <person name="Rieger T.T."/>
            <person name="Ritchie M.G."/>
            <person name="Robin C."/>
            <person name="Rogers Y.H."/>
            <person name="Rohde C."/>
            <person name="Rozas J."/>
            <person name="Rubenfield M.J."/>
            <person name="Ruiz A."/>
            <person name="Russo S."/>
            <person name="Salzberg S.L."/>
            <person name="Sanchez-Gracia A."/>
            <person name="Saranga D.J."/>
            <person name="Sato H."/>
            <person name="Schaeffer S.W."/>
            <person name="Schatz M.C."/>
            <person name="Schlenke T."/>
            <person name="Schwartz R."/>
            <person name="Segarra C."/>
            <person name="Singh R.S."/>
            <person name="Sirot L."/>
            <person name="Sirota M."/>
            <person name="Sisneros N.B."/>
            <person name="Smith C.D."/>
            <person name="Smith T.F."/>
            <person name="Spieth J."/>
            <person name="Stage D.E."/>
            <person name="Stark A."/>
            <person name="Stephan W."/>
            <person name="Strausberg R.L."/>
            <person name="Strempel S."/>
            <person name="Sturgill D."/>
            <person name="Sutton G."/>
            <person name="Sutton G.G."/>
            <person name="Tao W."/>
            <person name="Teichmann S."/>
            <person name="Tobari Y.N."/>
            <person name="Tomimura Y."/>
            <person name="Tsolas J.M."/>
            <person name="Valente V.L."/>
            <person name="Venter E."/>
            <person name="Venter J.C."/>
            <person name="Vicario S."/>
            <person name="Vieira F.G."/>
            <person name="Vilella A.J."/>
            <person name="Villasante A."/>
            <person name="Walenz B."/>
            <person name="Wang J."/>
            <person name="Wasserman M."/>
            <person name="Watts T."/>
            <person name="Wilson D."/>
            <person name="Wilson R.K."/>
            <person name="Wing R.A."/>
            <person name="Wolfner M.F."/>
            <person name="Wong A."/>
            <person name="Wong G.K."/>
            <person name="Wu C.I."/>
            <person name="Wu G."/>
            <person name="Yamamoto D."/>
            <person name="Yang H.P."/>
            <person name="Yang S.P."/>
            <person name="Yorke J.A."/>
            <person name="Yoshida K."/>
            <person name="Zdobnov E."/>
            <person name="Zhang P."/>
            <person name="Zhang Y."/>
            <person name="Zimin A.V."/>
            <person name="Baldwin J."/>
            <person name="Abdouelleil A."/>
            <person name="Abdulkadir J."/>
            <person name="Abebe A."/>
            <person name="Abera B."/>
            <person name="Abreu J."/>
            <person name="Acer S.C."/>
            <person name="Aftuck L."/>
            <person name="Alexander A."/>
            <person name="An P."/>
            <person name="Anderson E."/>
            <person name="Anderson S."/>
            <person name="Arachi H."/>
            <person name="Azer M."/>
            <person name="Bachantsang P."/>
            <person name="Barry A."/>
            <person name="Bayul T."/>
            <person name="Berlin A."/>
            <person name="Bessette D."/>
            <person name="Bloom T."/>
            <person name="Blye J."/>
            <person name="Boguslavskiy L."/>
            <person name="Bonnet C."/>
            <person name="Boukhgalter B."/>
            <person name="Bourzgui I."/>
            <person name="Brown A."/>
            <person name="Cahill P."/>
            <person name="Channer S."/>
            <person name="Cheshatsang Y."/>
            <person name="Chuda L."/>
            <person name="Citroen M."/>
            <person name="Collymore A."/>
            <person name="Cooke P."/>
            <person name="Costello M."/>
            <person name="D'Aco K."/>
            <person name="Daza R."/>
            <person name="De Haan G."/>
            <person name="DeGray S."/>
            <person name="DeMaso C."/>
            <person name="Dhargay N."/>
            <person name="Dooley K."/>
            <person name="Dooley E."/>
            <person name="Doricent M."/>
            <person name="Dorje P."/>
            <person name="Dorjee K."/>
            <person name="Dupes A."/>
            <person name="Elong R."/>
            <person name="Falk J."/>
            <person name="Farina A."/>
            <person name="Faro S."/>
            <person name="Ferguson D."/>
            <person name="Fisher S."/>
            <person name="Foley C.D."/>
            <person name="Franke A."/>
            <person name="Friedrich D."/>
            <person name="Gadbois L."/>
            <person name="Gearin G."/>
            <person name="Gearin C.R."/>
            <person name="Giannoukos G."/>
            <person name="Goode T."/>
            <person name="Graham J."/>
            <person name="Grandbois E."/>
            <person name="Grewal S."/>
            <person name="Gyaltsen K."/>
            <person name="Hafez N."/>
            <person name="Hagos B."/>
            <person name="Hall J."/>
            <person name="Henson C."/>
            <person name="Hollinger A."/>
            <person name="Honan T."/>
            <person name="Huard M.D."/>
            <person name="Hughes L."/>
            <person name="Hurhula B."/>
            <person name="Husby M.E."/>
            <person name="Kamat A."/>
            <person name="Kanga B."/>
            <person name="Kashin S."/>
            <person name="Khazanovich D."/>
            <person name="Kisner P."/>
            <person name="Lance K."/>
            <person name="Lara M."/>
            <person name="Lee W."/>
            <person name="Lennon N."/>
            <person name="Letendre F."/>
            <person name="LeVine R."/>
            <person name="Lipovsky A."/>
            <person name="Liu X."/>
            <person name="Liu J."/>
            <person name="Liu S."/>
            <person name="Lokyitsang T."/>
            <person name="Lokyitsang Y."/>
            <person name="Lubonja R."/>
            <person name="Lui A."/>
            <person name="MacDonald P."/>
            <person name="Magnisalis V."/>
            <person name="Maru K."/>
            <person name="Matthews C."/>
            <person name="McCusker W."/>
            <person name="McDonough S."/>
            <person name="Mehta T."/>
            <person name="Meldrim J."/>
            <person name="Meneus L."/>
            <person name="Mihai O."/>
            <person name="Mihalev A."/>
            <person name="Mihova T."/>
            <person name="Mittelman R."/>
            <person name="Mlenga V."/>
            <person name="Montmayeur A."/>
            <person name="Mulrain L."/>
            <person name="Navidi A."/>
            <person name="Naylor J."/>
            <person name="Negash T."/>
            <person name="Nguyen T."/>
            <person name="Nguyen N."/>
            <person name="Nicol R."/>
            <person name="Norbu C."/>
            <person name="Norbu N."/>
            <person name="Novod N."/>
            <person name="O'Neill B."/>
            <person name="Osman S."/>
            <person name="Markiewicz E."/>
            <person name="Oyono O.L."/>
            <person name="Patti C."/>
            <person name="Phunkhang P."/>
            <person name="Pierre F."/>
            <person name="Priest M."/>
            <person name="Raghuraman S."/>
            <person name="Rege F."/>
            <person name="Reyes R."/>
            <person name="Rise C."/>
            <person name="Rogov P."/>
            <person name="Ross K."/>
            <person name="Ryan E."/>
            <person name="Settipalli S."/>
            <person name="Shea T."/>
            <person name="Sherpa N."/>
            <person name="Shi L."/>
            <person name="Shih D."/>
            <person name="Sparrow T."/>
            <person name="Spaulding J."/>
            <person name="Stalker J."/>
            <person name="Stange-Thomann N."/>
            <person name="Stavropoulos S."/>
            <person name="Stone C."/>
            <person name="Strader C."/>
            <person name="Tesfaye S."/>
            <person name="Thomson T."/>
            <person name="Thoulutsang Y."/>
            <person name="Thoulutsang D."/>
            <person name="Topham K."/>
            <person name="Topping I."/>
            <person name="Tsamla T."/>
            <person name="Vassiliev H."/>
            <person name="Vo A."/>
            <person name="Wangchuk T."/>
            <person name="Wangdi T."/>
            <person name="Weiand M."/>
            <person name="Wilkinson J."/>
            <person name="Wilson A."/>
            <person name="Yadav S."/>
            <person name="Young G."/>
            <person name="Yu Q."/>
            <person name="Zembek L."/>
            <person name="Zhong D."/>
            <person name="Zimmer A."/>
            <person name="Zwirko Z."/>
            <person name="Jaffe D.B."/>
            <person name="Alvarez P."/>
            <person name="Brockman W."/>
            <person name="Butler J."/>
            <person name="Chin C."/>
            <person name="Gnerre S."/>
            <person name="Grabherr M."/>
            <person name="Kleber M."/>
            <person name="Mauceli E."/>
            <person name="MacCallum I."/>
        </authorList>
    </citation>
    <scope>NUCLEOTIDE SEQUENCE [LARGE SCALE GENOMIC DNA]</scope>
    <source>
        <strain evidence="9">Tucson 15010-1051.87</strain>
    </source>
</reference>
<dbReference type="Proteomes" id="UP000008792">
    <property type="component" value="Unassembled WGS sequence"/>
</dbReference>
<name>A0A0Q9WS67_DROVI</name>
<evidence type="ECO:0000313" key="8">
    <source>
        <dbReference type="EMBL" id="KRF83855.1"/>
    </source>
</evidence>
<evidence type="ECO:0008006" key="10">
    <source>
        <dbReference type="Google" id="ProtNLM"/>
    </source>
</evidence>
<dbReference type="OrthoDB" id="6229420at2759"/>